<evidence type="ECO:0000313" key="4">
    <source>
        <dbReference type="EMBL" id="PPH79853.1"/>
    </source>
</evidence>
<dbReference type="PANTHER" id="PTHR34136:SF1">
    <property type="entry name" value="UDP-N-ACETYL-D-MANNOSAMINURONIC ACID TRANSFERASE"/>
    <property type="match status" value="1"/>
</dbReference>
<gene>
    <name evidence="3" type="ORF">C5C04_00735</name>
    <name evidence="4" type="ORF">C5C40_00745</name>
</gene>
<reference evidence="5 6" key="1">
    <citation type="submission" date="2018-02" db="EMBL/GenBank/DDBJ databases">
        <title>Bacteriophage NCPPB3778 and a type I-E CRISPR drive the evolution of the US Biological Select Agent, Rathayibacter toxicus.</title>
        <authorList>
            <person name="Davis E.W.II."/>
            <person name="Tabima J.F."/>
            <person name="Weisberg A.J."/>
            <person name="Lopes L.D."/>
            <person name="Wiseman M.S."/>
            <person name="Wiseman M.S."/>
            <person name="Pupko T."/>
            <person name="Belcher M.S."/>
            <person name="Sechler A.J."/>
            <person name="Tancos M.A."/>
            <person name="Schroeder B.K."/>
            <person name="Murray T.D."/>
            <person name="Luster D.G."/>
            <person name="Schneider W.L."/>
            <person name="Rogers E."/>
            <person name="Andreote F.D."/>
            <person name="Grunwald N.J."/>
            <person name="Putnam M.L."/>
            <person name="Chang J.H."/>
        </authorList>
    </citation>
    <scope>NUCLEOTIDE SEQUENCE [LARGE SCALE GENOMIC DNA]</scope>
    <source>
        <strain evidence="4 6">AY1D6</strain>
        <strain evidence="3 5">AY1I9</strain>
    </source>
</reference>
<dbReference type="GeneID" id="49820461"/>
<dbReference type="NCBIfam" id="TIGR00696">
    <property type="entry name" value="wecG_tagA_cpsF"/>
    <property type="match status" value="1"/>
</dbReference>
<dbReference type="Proteomes" id="UP000239698">
    <property type="component" value="Unassembled WGS sequence"/>
</dbReference>
<name>A0ABD6WDB3_RATRA</name>
<accession>A0ABD6WDB3</accession>
<evidence type="ECO:0000313" key="5">
    <source>
        <dbReference type="Proteomes" id="UP000237881"/>
    </source>
</evidence>
<evidence type="ECO:0000256" key="2">
    <source>
        <dbReference type="ARBA" id="ARBA00022679"/>
    </source>
</evidence>
<dbReference type="InterPro" id="IPR004629">
    <property type="entry name" value="WecG_TagA_CpsF"/>
</dbReference>
<comment type="caution">
    <text evidence="3">The sequence shown here is derived from an EMBL/GenBank/DDBJ whole genome shotgun (WGS) entry which is preliminary data.</text>
</comment>
<dbReference type="GO" id="GO:0016757">
    <property type="term" value="F:glycosyltransferase activity"/>
    <property type="evidence" value="ECO:0007669"/>
    <property type="project" value="UniProtKB-KW"/>
</dbReference>
<dbReference type="EMBL" id="PSVT01000001">
    <property type="protein sequence ID" value="PPH79853.1"/>
    <property type="molecule type" value="Genomic_DNA"/>
</dbReference>
<dbReference type="RefSeq" id="WP_097167329.1">
    <property type="nucleotide sequence ID" value="NZ_CP028129.1"/>
</dbReference>
<dbReference type="KEGG" id="rry:C1O28_08255"/>
<evidence type="ECO:0000313" key="6">
    <source>
        <dbReference type="Proteomes" id="UP000239698"/>
    </source>
</evidence>
<dbReference type="CDD" id="cd06533">
    <property type="entry name" value="Glyco_transf_WecG_TagA"/>
    <property type="match status" value="1"/>
</dbReference>
<dbReference type="Proteomes" id="UP000237881">
    <property type="component" value="Unassembled WGS sequence"/>
</dbReference>
<evidence type="ECO:0000313" key="3">
    <source>
        <dbReference type="EMBL" id="PPF16341.1"/>
    </source>
</evidence>
<dbReference type="AlphaFoldDB" id="A0ABD6WDB3"/>
<keyword evidence="1" id="KW-0328">Glycosyltransferase</keyword>
<dbReference type="Pfam" id="PF03808">
    <property type="entry name" value="Glyco_tran_WecG"/>
    <property type="match status" value="1"/>
</dbReference>
<evidence type="ECO:0000256" key="1">
    <source>
        <dbReference type="ARBA" id="ARBA00022676"/>
    </source>
</evidence>
<dbReference type="PANTHER" id="PTHR34136">
    <property type="match status" value="1"/>
</dbReference>
<keyword evidence="6" id="KW-1185">Reference proteome</keyword>
<dbReference type="EMBL" id="PSUL01000001">
    <property type="protein sequence ID" value="PPF16341.1"/>
    <property type="molecule type" value="Genomic_DNA"/>
</dbReference>
<keyword evidence="2" id="KW-0808">Transferase</keyword>
<protein>
    <submittedName>
        <fullName evidence="3">Glycosyltransferase</fullName>
    </submittedName>
</protein>
<sequence>MHERPAAVQVPLLSVKVTPMTAAGVADLVSSEPSEPTLILNHNLHSSYLHLKHAWFRKFYERSDIAVIDGWPVLALASLKRRVRTEERIGSTDWIHALWSDKRSPGRRVFILGGTEEINAAAVSAWSRARAVDDVAGGSGYFAREDEQSVVDAMRSHAPTLIIVGLGMPKQELFLEEHWDDLPDAYIATVGGAVDYIAGAVELSPRWLGSVGLEWVWRFLHDPRRLCTRYFVEPFALAGLILRNTLRGAGTR</sequence>
<organism evidence="3 5">
    <name type="scientific">Rathayibacter rathayi</name>
    <name type="common">Corynebacterium rathayi</name>
    <dbReference type="NCBI Taxonomy" id="33887"/>
    <lineage>
        <taxon>Bacteria</taxon>
        <taxon>Bacillati</taxon>
        <taxon>Actinomycetota</taxon>
        <taxon>Actinomycetes</taxon>
        <taxon>Micrococcales</taxon>
        <taxon>Microbacteriaceae</taxon>
        <taxon>Rathayibacter</taxon>
    </lineage>
</organism>
<proteinExistence type="predicted"/>